<dbReference type="SUPFAM" id="SSF46689">
    <property type="entry name" value="Homeodomain-like"/>
    <property type="match status" value="2"/>
</dbReference>
<keyword evidence="3" id="KW-0804">Transcription</keyword>
<feature type="region of interest" description="Disordered" evidence="5">
    <location>
        <begin position="268"/>
        <end position="315"/>
    </location>
</feature>
<feature type="domain" description="HTH myb-type" evidence="7">
    <location>
        <begin position="117"/>
        <end position="171"/>
    </location>
</feature>
<proteinExistence type="predicted"/>
<dbReference type="AlphaFoldDB" id="A0A1G4IM49"/>
<feature type="domain" description="Myb-like" evidence="6">
    <location>
        <begin position="170"/>
        <end position="220"/>
    </location>
</feature>
<evidence type="ECO:0000313" key="9">
    <source>
        <dbReference type="Proteomes" id="UP000190274"/>
    </source>
</evidence>
<accession>A0A1G4IM49</accession>
<dbReference type="GO" id="GO:0042795">
    <property type="term" value="P:snRNA transcription by RNA polymerase II"/>
    <property type="evidence" value="ECO:0007669"/>
    <property type="project" value="TreeGrafter"/>
</dbReference>
<evidence type="ECO:0000259" key="6">
    <source>
        <dbReference type="PROSITE" id="PS50090"/>
    </source>
</evidence>
<feature type="compositionally biased region" description="Polar residues" evidence="5">
    <location>
        <begin position="596"/>
        <end position="621"/>
    </location>
</feature>
<dbReference type="GO" id="GO:0019185">
    <property type="term" value="C:snRNA-activating protein complex"/>
    <property type="evidence" value="ECO:0007669"/>
    <property type="project" value="TreeGrafter"/>
</dbReference>
<feature type="compositionally biased region" description="Polar residues" evidence="5">
    <location>
        <begin position="393"/>
        <end position="409"/>
    </location>
</feature>
<dbReference type="SMART" id="SM00717">
    <property type="entry name" value="SANT"/>
    <property type="match status" value="3"/>
</dbReference>
<organism evidence="8 9">
    <name type="scientific">Lachancea dasiensis</name>
    <dbReference type="NCBI Taxonomy" id="1072105"/>
    <lineage>
        <taxon>Eukaryota</taxon>
        <taxon>Fungi</taxon>
        <taxon>Dikarya</taxon>
        <taxon>Ascomycota</taxon>
        <taxon>Saccharomycotina</taxon>
        <taxon>Saccharomycetes</taxon>
        <taxon>Saccharomycetales</taxon>
        <taxon>Saccharomycetaceae</taxon>
        <taxon>Lachancea</taxon>
    </lineage>
</organism>
<dbReference type="PANTHER" id="PTHR46621">
    <property type="entry name" value="SNRNA-ACTIVATING PROTEIN COMPLEX SUBUNIT 4"/>
    <property type="match status" value="1"/>
</dbReference>
<dbReference type="OrthoDB" id="2143914at2759"/>
<dbReference type="CDD" id="cd00167">
    <property type="entry name" value="SANT"/>
    <property type="match status" value="3"/>
</dbReference>
<dbReference type="PROSITE" id="PS50090">
    <property type="entry name" value="MYB_LIKE"/>
    <property type="match status" value="3"/>
</dbReference>
<feature type="compositionally biased region" description="Basic and acidic residues" evidence="5">
    <location>
        <begin position="736"/>
        <end position="755"/>
    </location>
</feature>
<feature type="compositionally biased region" description="Basic residues" evidence="5">
    <location>
        <begin position="622"/>
        <end position="631"/>
    </location>
</feature>
<keyword evidence="2" id="KW-0238">DNA-binding</keyword>
<feature type="region of interest" description="Disordered" evidence="5">
    <location>
        <begin position="585"/>
        <end position="676"/>
    </location>
</feature>
<dbReference type="Pfam" id="PF00249">
    <property type="entry name" value="Myb_DNA-binding"/>
    <property type="match status" value="2"/>
</dbReference>
<evidence type="ECO:0000259" key="7">
    <source>
        <dbReference type="PROSITE" id="PS51294"/>
    </source>
</evidence>
<feature type="region of interest" description="Disordered" evidence="5">
    <location>
        <begin position="724"/>
        <end position="757"/>
    </location>
</feature>
<sequence>MATDAQRAAETATKEGSVGKGKKIRINPLDVTRSLGYQTHRIKARKPWNKEEDELLRSCVNKHLLDMGYGNGIDSMKTIEQSNEICKNMPWDEIAARFDRKVRKPKDIRKRWMSSLDPNLRKGKWTSEEDELLMKSFAKWGSHWLKVSTEIPGRTEDQCAKRYIEVLDPSTKDRLRDWTLGEDLALISKVKHYGTSWRKISLEMESRPSLTCRNRWRKIITMIMRGKASEEITKAVQETSSGSSVQSLEELRQSLRIKLEDMKDDSPFSEELKVEEYALDPEEKSISNSRMSPNCSSPSNNSQSGDEHPSKAQWPTKDVEMGVQKLVKADGLDAPKSSMSNISIREEHSPEFTTRARAQNPPQAFHNLEENDPPRNGNELPTSIEAQGPHQPSPTHSTQGQKSSQQIHTDSGRPPAARIRSQSSKLDWNYALHDENGVPAAHGVISSSELVQELINQARKSSLTISIHQHIHNHYGTDASSALFQGDSINDDLCPDVRAHPFNGYRTQKPSHPRGFETDFPGRSPNLPGLALYPDPDLFAANQGPTFSYPAIAGYAHRAPINGTSIESRSTPGGEMEELPPHRQYHFNYLPPTVKPQLNSSDLAKTQEQSHSTNQSPNASHSRQKRRKRTKPFSSEGSTPNGPQGLTATTPRETGVSPQQLPHTKTETMSSGGRSSNLFEEEDLDFWESLRSLATVPSSNTRRSIQNDHTDKYAYLYNFYEDRRDSTYPSNQHTHRSSDRVDSANHNRGGQDGDRILSTYVTNPDLVHKGLPFNPS</sequence>
<feature type="compositionally biased region" description="Basic and acidic residues" evidence="5">
    <location>
        <begin position="268"/>
        <end position="285"/>
    </location>
</feature>
<dbReference type="Gene3D" id="1.10.10.60">
    <property type="entry name" value="Homeodomain-like"/>
    <property type="match status" value="3"/>
</dbReference>
<feature type="compositionally biased region" description="Polar residues" evidence="5">
    <location>
        <begin position="632"/>
        <end position="676"/>
    </location>
</feature>
<dbReference type="InterPro" id="IPR001005">
    <property type="entry name" value="SANT/Myb"/>
</dbReference>
<feature type="domain" description="Myb-like" evidence="6">
    <location>
        <begin position="45"/>
        <end position="116"/>
    </location>
</feature>
<feature type="region of interest" description="Disordered" evidence="5">
    <location>
        <begin position="328"/>
        <end position="420"/>
    </location>
</feature>
<keyword evidence="9" id="KW-1185">Reference proteome</keyword>
<dbReference type="PANTHER" id="PTHR46621:SF1">
    <property type="entry name" value="SNRNA-ACTIVATING PROTEIN COMPLEX SUBUNIT 4"/>
    <property type="match status" value="1"/>
</dbReference>
<evidence type="ECO:0000256" key="3">
    <source>
        <dbReference type="ARBA" id="ARBA00023163"/>
    </source>
</evidence>
<dbReference type="GO" id="GO:0000978">
    <property type="term" value="F:RNA polymerase II cis-regulatory region sequence-specific DNA binding"/>
    <property type="evidence" value="ECO:0007669"/>
    <property type="project" value="TreeGrafter"/>
</dbReference>
<evidence type="ECO:0000256" key="4">
    <source>
        <dbReference type="ARBA" id="ARBA00023242"/>
    </source>
</evidence>
<name>A0A1G4IM49_9SACH</name>
<protein>
    <submittedName>
        <fullName evidence="8">LADA_0A00452g1_1</fullName>
    </submittedName>
</protein>
<evidence type="ECO:0000313" key="8">
    <source>
        <dbReference type="EMBL" id="SCU77438.1"/>
    </source>
</evidence>
<dbReference type="STRING" id="1266660.A0A1G4IM49"/>
<dbReference type="PROSITE" id="PS51294">
    <property type="entry name" value="HTH_MYB"/>
    <property type="match status" value="2"/>
</dbReference>
<feature type="domain" description="Myb-like" evidence="6">
    <location>
        <begin position="117"/>
        <end position="167"/>
    </location>
</feature>
<evidence type="ECO:0000256" key="2">
    <source>
        <dbReference type="ARBA" id="ARBA00023125"/>
    </source>
</evidence>
<evidence type="ECO:0000256" key="5">
    <source>
        <dbReference type="SAM" id="MobiDB-lite"/>
    </source>
</evidence>
<keyword evidence="1" id="KW-0805">Transcription regulation</keyword>
<reference evidence="8 9" key="1">
    <citation type="submission" date="2016-03" db="EMBL/GenBank/DDBJ databases">
        <authorList>
            <person name="Devillers H."/>
        </authorList>
    </citation>
    <scope>NUCLEOTIDE SEQUENCE [LARGE SCALE GENOMIC DNA]</scope>
    <source>
        <strain evidence="8">CBS 10888</strain>
    </source>
</reference>
<evidence type="ECO:0000256" key="1">
    <source>
        <dbReference type="ARBA" id="ARBA00023015"/>
    </source>
</evidence>
<dbReference type="InterPro" id="IPR009057">
    <property type="entry name" value="Homeodomain-like_sf"/>
</dbReference>
<dbReference type="EMBL" id="LT598460">
    <property type="protein sequence ID" value="SCU77438.1"/>
    <property type="molecule type" value="Genomic_DNA"/>
</dbReference>
<keyword evidence="4" id="KW-0539">Nucleus</keyword>
<feature type="domain" description="HTH myb-type" evidence="7">
    <location>
        <begin position="176"/>
        <end position="224"/>
    </location>
</feature>
<feature type="region of interest" description="Disordered" evidence="5">
    <location>
        <begin position="1"/>
        <end position="21"/>
    </location>
</feature>
<dbReference type="GO" id="GO:0042796">
    <property type="term" value="P:snRNA transcription by RNA polymerase III"/>
    <property type="evidence" value="ECO:0007669"/>
    <property type="project" value="TreeGrafter"/>
</dbReference>
<dbReference type="Proteomes" id="UP000190274">
    <property type="component" value="Chromosome A"/>
</dbReference>
<dbReference type="GO" id="GO:0001006">
    <property type="term" value="F:RNA polymerase III type 3 promoter sequence-specific DNA binding"/>
    <property type="evidence" value="ECO:0007669"/>
    <property type="project" value="TreeGrafter"/>
</dbReference>
<dbReference type="InterPro" id="IPR017930">
    <property type="entry name" value="Myb_dom"/>
</dbReference>
<gene>
    <name evidence="8" type="ORF">LADA_0A00452G</name>
</gene>
<dbReference type="InterPro" id="IPR051575">
    <property type="entry name" value="Myb-like_DNA-bd"/>
</dbReference>
<feature type="compositionally biased region" description="Low complexity" evidence="5">
    <location>
        <begin position="286"/>
        <end position="304"/>
    </location>
</feature>